<name>A0A345VJW0_9STRE</name>
<proteinExistence type="predicted"/>
<dbReference type="InterPro" id="IPR009833">
    <property type="entry name" value="DUF1398"/>
</dbReference>
<evidence type="ECO:0008006" key="3">
    <source>
        <dbReference type="Google" id="ProtNLM"/>
    </source>
</evidence>
<sequence length="140" mass="15700">MLNIIDIQKAHETFTGPDFPKLIQAFKEMGMVANTVSLEKGLVTYTDLVGDFVQQTGYQVHTLIALQADKEQAQADLKAHQSGQTTFPTFCEDMAKSGIAYWTIDLEAMTCTYYGQNDKAVMIENIQESNVIIKEKMICH</sequence>
<dbReference type="EMBL" id="CP022601">
    <property type="protein sequence ID" value="AXJ13012.1"/>
    <property type="molecule type" value="Genomic_DNA"/>
</dbReference>
<dbReference type="AlphaFoldDB" id="A0A345VJW0"/>
<organism evidence="1 2">
    <name type="scientific">Streptococcus pluranimalium</name>
    <dbReference type="NCBI Taxonomy" id="82348"/>
    <lineage>
        <taxon>Bacteria</taxon>
        <taxon>Bacillati</taxon>
        <taxon>Bacillota</taxon>
        <taxon>Bacilli</taxon>
        <taxon>Lactobacillales</taxon>
        <taxon>Streptococcaceae</taxon>
        <taxon>Streptococcus</taxon>
    </lineage>
</organism>
<gene>
    <name evidence="1" type="ORF">Sp14A_10920</name>
</gene>
<dbReference type="InterPro" id="IPR036696">
    <property type="entry name" value="YdfO-like_sf"/>
</dbReference>
<dbReference type="RefSeq" id="WP_115130205.1">
    <property type="nucleotide sequence ID" value="NZ_CP022601.1"/>
</dbReference>
<dbReference type="Gene3D" id="3.30.1810.10">
    <property type="entry name" value="YdfO-like"/>
    <property type="match status" value="1"/>
</dbReference>
<dbReference type="SUPFAM" id="SSF160419">
    <property type="entry name" value="YdfO-like"/>
    <property type="match status" value="1"/>
</dbReference>
<protein>
    <recommendedName>
        <fullName evidence="3">DUF1398 domain-containing protein</fullName>
    </recommendedName>
</protein>
<dbReference type="Proteomes" id="UP000255411">
    <property type="component" value="Chromosome"/>
</dbReference>
<reference evidence="1 2" key="1">
    <citation type="submission" date="2017-07" db="EMBL/GenBank/DDBJ databases">
        <title>Streptococcus pluranimalium as cause of bovine abortion.</title>
        <authorList>
            <person name="Rodriguez Campos S."/>
            <person name="Gobeli Brawand S."/>
            <person name="Brodard I."/>
            <person name="Rychener L."/>
            <person name="Perreten V."/>
        </authorList>
    </citation>
    <scope>NUCLEOTIDE SEQUENCE [LARGE SCALE GENOMIC DNA]</scope>
    <source>
        <strain evidence="1 2">14A0014</strain>
    </source>
</reference>
<evidence type="ECO:0000313" key="2">
    <source>
        <dbReference type="Proteomes" id="UP000255411"/>
    </source>
</evidence>
<dbReference type="Pfam" id="PF07166">
    <property type="entry name" value="DUF1398"/>
    <property type="match status" value="1"/>
</dbReference>
<evidence type="ECO:0000313" key="1">
    <source>
        <dbReference type="EMBL" id="AXJ13012.1"/>
    </source>
</evidence>
<accession>A0A345VJW0</accession>